<evidence type="ECO:0000313" key="1">
    <source>
        <dbReference type="EMBL" id="EKD30479.1"/>
    </source>
</evidence>
<accession>K1YYG3</accession>
<reference evidence="1" key="1">
    <citation type="journal article" date="2012" name="Science">
        <title>Fermentation, hydrogen, and sulfur metabolism in multiple uncultivated bacterial phyla.</title>
        <authorList>
            <person name="Wrighton K.C."/>
            <person name="Thomas B.C."/>
            <person name="Sharon I."/>
            <person name="Miller C.S."/>
            <person name="Castelle C.J."/>
            <person name="VerBerkmoes N.C."/>
            <person name="Wilkins M.J."/>
            <person name="Hettich R.L."/>
            <person name="Lipton M.S."/>
            <person name="Williams K.H."/>
            <person name="Long P.E."/>
            <person name="Banfield J.F."/>
        </authorList>
    </citation>
    <scope>NUCLEOTIDE SEQUENCE [LARGE SCALE GENOMIC DNA]</scope>
</reference>
<comment type="caution">
    <text evidence="1">The sequence shown here is derived from an EMBL/GenBank/DDBJ whole genome shotgun (WGS) entry which is preliminary data.</text>
</comment>
<protein>
    <submittedName>
        <fullName evidence="1">Uncharacterized protein</fullName>
    </submittedName>
</protein>
<organism evidence="1">
    <name type="scientific">uncultured bacterium</name>
    <name type="common">gcode 4</name>
    <dbReference type="NCBI Taxonomy" id="1234023"/>
    <lineage>
        <taxon>Bacteria</taxon>
        <taxon>environmental samples</taxon>
    </lineage>
</organism>
<gene>
    <name evidence="1" type="ORF">ACD_78C00042G0001</name>
</gene>
<proteinExistence type="predicted"/>
<dbReference type="AlphaFoldDB" id="K1YYG3"/>
<feature type="non-terminal residue" evidence="1">
    <location>
        <position position="29"/>
    </location>
</feature>
<dbReference type="EMBL" id="AMFJ01034042">
    <property type="protein sequence ID" value="EKD30479.1"/>
    <property type="molecule type" value="Genomic_DNA"/>
</dbReference>
<sequence>MFLNTIQKNPYSFKERDIIQYLEPSSHAQ</sequence>
<name>K1YYG3_9BACT</name>